<sequence>ASILESFSCFFQIESANDDDDDDDDDDDNDDDKLQTTTHHSPFSSVLRPAYELSVRLTAMNLVDAIDVALTGIGGEVTGVSRAKILSLRYGERPLQEEGIVYSDYMGSGPGNKPSHGGHGYKAGAIPGGRGESRLRATGAKRIQKAKGSGRGATGIREQKAHDCASIREGDISGCLISYARWAQQSREKQPSFLVSSRLVSSRPVSSRLVSSSSSSSSSSTSSLTSSRSYSATTRSSPAAAVATRAATWMYPPVISRPADWKAIMDPGGTLWTTGGPNLIFKWCLVRQRLSALPFALFPERKRNKNLGSCRERKKYRFLGYAQVAQGERRVTAEGRVIGAGDRIVRVALANYRPARSRIN</sequence>
<feature type="region of interest" description="Disordered" evidence="1">
    <location>
        <begin position="208"/>
        <end position="230"/>
    </location>
</feature>
<name>A0ABD2BNY2_VESMC</name>
<feature type="region of interest" description="Disordered" evidence="1">
    <location>
        <begin position="15"/>
        <end position="40"/>
    </location>
</feature>
<organism evidence="2 3">
    <name type="scientific">Vespula maculifrons</name>
    <name type="common">Eastern yellow jacket</name>
    <name type="synonym">Wasp</name>
    <dbReference type="NCBI Taxonomy" id="7453"/>
    <lineage>
        <taxon>Eukaryota</taxon>
        <taxon>Metazoa</taxon>
        <taxon>Ecdysozoa</taxon>
        <taxon>Arthropoda</taxon>
        <taxon>Hexapoda</taxon>
        <taxon>Insecta</taxon>
        <taxon>Pterygota</taxon>
        <taxon>Neoptera</taxon>
        <taxon>Endopterygota</taxon>
        <taxon>Hymenoptera</taxon>
        <taxon>Apocrita</taxon>
        <taxon>Aculeata</taxon>
        <taxon>Vespoidea</taxon>
        <taxon>Vespidae</taxon>
        <taxon>Vespinae</taxon>
        <taxon>Vespula</taxon>
    </lineage>
</organism>
<accession>A0ABD2BNY2</accession>
<feature type="compositionally biased region" description="Acidic residues" evidence="1">
    <location>
        <begin position="16"/>
        <end position="31"/>
    </location>
</feature>
<dbReference type="Proteomes" id="UP001607303">
    <property type="component" value="Unassembled WGS sequence"/>
</dbReference>
<keyword evidence="3" id="KW-1185">Reference proteome</keyword>
<feature type="non-terminal residue" evidence="2">
    <location>
        <position position="1"/>
    </location>
</feature>
<evidence type="ECO:0000313" key="2">
    <source>
        <dbReference type="EMBL" id="KAL2734492.1"/>
    </source>
</evidence>
<dbReference type="EMBL" id="JAYRBN010000071">
    <property type="protein sequence ID" value="KAL2734492.1"/>
    <property type="molecule type" value="Genomic_DNA"/>
</dbReference>
<comment type="caution">
    <text evidence="2">The sequence shown here is derived from an EMBL/GenBank/DDBJ whole genome shotgun (WGS) entry which is preliminary data.</text>
</comment>
<reference evidence="2 3" key="1">
    <citation type="journal article" date="2024" name="Ann. Entomol. Soc. Am.">
        <title>Genomic analyses of the southern and eastern yellowjacket wasps (Hymenoptera: Vespidae) reveal evolutionary signatures of social life.</title>
        <authorList>
            <person name="Catto M.A."/>
            <person name="Caine P.B."/>
            <person name="Orr S.E."/>
            <person name="Hunt B.G."/>
            <person name="Goodisman M.A.D."/>
        </authorList>
    </citation>
    <scope>NUCLEOTIDE SEQUENCE [LARGE SCALE GENOMIC DNA]</scope>
    <source>
        <strain evidence="2">232</strain>
        <tissue evidence="2">Head and thorax</tissue>
    </source>
</reference>
<dbReference type="AlphaFoldDB" id="A0ABD2BNY2"/>
<protein>
    <submittedName>
        <fullName evidence="2">Uncharacterized protein</fullName>
    </submittedName>
</protein>
<evidence type="ECO:0000313" key="3">
    <source>
        <dbReference type="Proteomes" id="UP001607303"/>
    </source>
</evidence>
<gene>
    <name evidence="2" type="ORF">V1477_013669</name>
</gene>
<evidence type="ECO:0000256" key="1">
    <source>
        <dbReference type="SAM" id="MobiDB-lite"/>
    </source>
</evidence>
<proteinExistence type="predicted"/>